<protein>
    <recommendedName>
        <fullName evidence="5 14">Pyruvate kinase</fullName>
        <ecNumber evidence="4 14">2.7.1.40</ecNumber>
    </recommendedName>
</protein>
<dbReference type="SUPFAM" id="SSF50800">
    <property type="entry name" value="PK beta-barrel domain-like"/>
    <property type="match status" value="1"/>
</dbReference>
<evidence type="ECO:0000256" key="6">
    <source>
        <dbReference type="ARBA" id="ARBA00022679"/>
    </source>
</evidence>
<evidence type="ECO:0000256" key="13">
    <source>
        <dbReference type="ARBA" id="ARBA00023317"/>
    </source>
</evidence>
<dbReference type="RefSeq" id="WP_092569945.1">
    <property type="nucleotide sequence ID" value="NZ_FOEN01000001.1"/>
</dbReference>
<dbReference type="InterPro" id="IPR040442">
    <property type="entry name" value="Pyrv_kinase-like_dom_sf"/>
</dbReference>
<evidence type="ECO:0000256" key="8">
    <source>
        <dbReference type="ARBA" id="ARBA00022741"/>
    </source>
</evidence>
<keyword evidence="12 14" id="KW-0324">Glycolysis</keyword>
<keyword evidence="7" id="KW-0479">Metal-binding</keyword>
<evidence type="ECO:0000256" key="11">
    <source>
        <dbReference type="ARBA" id="ARBA00022842"/>
    </source>
</evidence>
<keyword evidence="9 14" id="KW-0418">Kinase</keyword>
<evidence type="ECO:0000256" key="12">
    <source>
        <dbReference type="ARBA" id="ARBA00023152"/>
    </source>
</evidence>
<evidence type="ECO:0000256" key="14">
    <source>
        <dbReference type="RuleBase" id="RU000504"/>
    </source>
</evidence>
<keyword evidence="6 14" id="KW-0808">Transferase</keyword>
<evidence type="ECO:0000256" key="5">
    <source>
        <dbReference type="ARBA" id="ARBA00018587"/>
    </source>
</evidence>
<gene>
    <name evidence="16" type="ORF">SAMN04488558_101239</name>
</gene>
<comment type="cofactor">
    <cofactor evidence="1">
        <name>K(+)</name>
        <dbReference type="ChEBI" id="CHEBI:29103"/>
    </cofactor>
</comment>
<evidence type="ECO:0000256" key="3">
    <source>
        <dbReference type="ARBA" id="ARBA00008663"/>
    </source>
</evidence>
<evidence type="ECO:0000313" key="17">
    <source>
        <dbReference type="Proteomes" id="UP000198833"/>
    </source>
</evidence>
<dbReference type="SUPFAM" id="SSF51621">
    <property type="entry name" value="Phosphoenolpyruvate/pyruvate domain"/>
    <property type="match status" value="1"/>
</dbReference>
<dbReference type="Pfam" id="PF00224">
    <property type="entry name" value="PK"/>
    <property type="match status" value="1"/>
</dbReference>
<keyword evidence="13 16" id="KW-0670">Pyruvate</keyword>
<dbReference type="OrthoDB" id="9812123at2"/>
<keyword evidence="10" id="KW-0067">ATP-binding</keyword>
<dbReference type="InterPro" id="IPR015806">
    <property type="entry name" value="Pyrv_Knase_insert_dom_sf"/>
</dbReference>
<dbReference type="InterPro" id="IPR011037">
    <property type="entry name" value="Pyrv_Knase-like_insert_dom_sf"/>
</dbReference>
<dbReference type="Gene3D" id="2.40.33.10">
    <property type="entry name" value="PK beta-barrel domain-like"/>
    <property type="match status" value="1"/>
</dbReference>
<evidence type="ECO:0000256" key="2">
    <source>
        <dbReference type="ARBA" id="ARBA00004997"/>
    </source>
</evidence>
<dbReference type="EC" id="2.7.1.40" evidence="4 14"/>
<dbReference type="InterPro" id="IPR015813">
    <property type="entry name" value="Pyrv/PenolPyrv_kinase-like_dom"/>
</dbReference>
<dbReference type="Gene3D" id="3.20.20.60">
    <property type="entry name" value="Phosphoenolpyruvate-binding domains"/>
    <property type="match status" value="1"/>
</dbReference>
<keyword evidence="8" id="KW-0547">Nucleotide-binding</keyword>
<keyword evidence="17" id="KW-1185">Reference proteome</keyword>
<comment type="similarity">
    <text evidence="3 14">Belongs to the pyruvate kinase family.</text>
</comment>
<dbReference type="UniPathway" id="UPA00109">
    <property type="reaction ID" value="UER00188"/>
</dbReference>
<keyword evidence="11 14" id="KW-0460">Magnesium</keyword>
<dbReference type="STRING" id="89093.SAMN04488558_101239"/>
<dbReference type="GO" id="GO:0005524">
    <property type="term" value="F:ATP binding"/>
    <property type="evidence" value="ECO:0007669"/>
    <property type="project" value="UniProtKB-KW"/>
</dbReference>
<accession>A0A1H8ZFT4</accession>
<evidence type="ECO:0000256" key="4">
    <source>
        <dbReference type="ARBA" id="ARBA00012142"/>
    </source>
</evidence>
<evidence type="ECO:0000256" key="9">
    <source>
        <dbReference type="ARBA" id="ARBA00022777"/>
    </source>
</evidence>
<organism evidence="16 17">
    <name type="scientific">Ignavigranum ruoffiae</name>
    <dbReference type="NCBI Taxonomy" id="89093"/>
    <lineage>
        <taxon>Bacteria</taxon>
        <taxon>Bacillati</taxon>
        <taxon>Bacillota</taxon>
        <taxon>Bacilli</taxon>
        <taxon>Lactobacillales</taxon>
        <taxon>Aerococcaceae</taxon>
        <taxon>Ignavigranum</taxon>
    </lineage>
</organism>
<dbReference type="InterPro" id="IPR015793">
    <property type="entry name" value="Pyrv_Knase_brl"/>
</dbReference>
<dbReference type="GO" id="GO:0004743">
    <property type="term" value="F:pyruvate kinase activity"/>
    <property type="evidence" value="ECO:0007669"/>
    <property type="project" value="UniProtKB-EC"/>
</dbReference>
<evidence type="ECO:0000259" key="15">
    <source>
        <dbReference type="Pfam" id="PF00224"/>
    </source>
</evidence>
<dbReference type="GO" id="GO:0016301">
    <property type="term" value="F:kinase activity"/>
    <property type="evidence" value="ECO:0007669"/>
    <property type="project" value="UniProtKB-KW"/>
</dbReference>
<dbReference type="GO" id="GO:0030955">
    <property type="term" value="F:potassium ion binding"/>
    <property type="evidence" value="ECO:0007669"/>
    <property type="project" value="InterPro"/>
</dbReference>
<dbReference type="EMBL" id="FOEN01000001">
    <property type="protein sequence ID" value="SEP63175.1"/>
    <property type="molecule type" value="Genomic_DNA"/>
</dbReference>
<feature type="domain" description="Pyruvate kinase barrel" evidence="15">
    <location>
        <begin position="131"/>
        <end position="456"/>
    </location>
</feature>
<evidence type="ECO:0000313" key="16">
    <source>
        <dbReference type="EMBL" id="SEP63175.1"/>
    </source>
</evidence>
<sequence length="499" mass="56377">MMKDIQQEYRQLKKLYHDVLEESQSAYDEWEAKIERPEFKESAQNLLAYLALRRRDIRSIQEQLMSYGLSSLGRLEAKTLATLEATIASFEAIHQLPQTYHHPDRQEFLHEYYRLIKNTRACYGPKPDHHHTRIMVTLPAAAAEDTDLLQKLVDKGMNVARINCAHDNAEIWQGMIDNIQQVARANELSIPILMDIAGPKIRTEWVFTPYKNPKVSRGDQICITRNFKDLPLDIEEAVKVVAGCSLPGIYQSLKINDPVLIDDGSIEGRVLAQTDQSFTLRVEKVKGGKTRLKAEKGLNFPNSNFEIGILDDKDREDLRFALDHADIIGISFVRTAKDIKEVQAFIEENRTSSANQVHLMAKIETVQAFKNLGEIIMTAASKNPFSVMIARGDLAVESGYVRLAELQEEILWICEAASIPVVWGTEVLGSLISNGVPTRSEITDAARSAHAEVVMLNKGEHIVEAVALIDQILSKMEDHSYKKTPKLRQLDVARMMLPH</sequence>
<dbReference type="AlphaFoldDB" id="A0A1H8ZFT4"/>
<dbReference type="PANTHER" id="PTHR11817">
    <property type="entry name" value="PYRUVATE KINASE"/>
    <property type="match status" value="1"/>
</dbReference>
<dbReference type="GO" id="GO:0000287">
    <property type="term" value="F:magnesium ion binding"/>
    <property type="evidence" value="ECO:0007669"/>
    <property type="project" value="InterPro"/>
</dbReference>
<evidence type="ECO:0000256" key="1">
    <source>
        <dbReference type="ARBA" id="ARBA00001958"/>
    </source>
</evidence>
<dbReference type="PRINTS" id="PR01050">
    <property type="entry name" value="PYRUVTKNASE"/>
</dbReference>
<reference evidence="16 17" key="1">
    <citation type="submission" date="2016-10" db="EMBL/GenBank/DDBJ databases">
        <authorList>
            <person name="de Groot N.N."/>
        </authorList>
    </citation>
    <scope>NUCLEOTIDE SEQUENCE [LARGE SCALE GENOMIC DNA]</scope>
    <source>
        <strain evidence="16 17">DSM 15695</strain>
    </source>
</reference>
<comment type="catalytic activity">
    <reaction evidence="14">
        <text>pyruvate + ATP = phosphoenolpyruvate + ADP + H(+)</text>
        <dbReference type="Rhea" id="RHEA:18157"/>
        <dbReference type="ChEBI" id="CHEBI:15361"/>
        <dbReference type="ChEBI" id="CHEBI:15378"/>
        <dbReference type="ChEBI" id="CHEBI:30616"/>
        <dbReference type="ChEBI" id="CHEBI:58702"/>
        <dbReference type="ChEBI" id="CHEBI:456216"/>
        <dbReference type="EC" id="2.7.1.40"/>
    </reaction>
</comment>
<name>A0A1H8ZFT4_9LACT</name>
<evidence type="ECO:0000256" key="7">
    <source>
        <dbReference type="ARBA" id="ARBA00022723"/>
    </source>
</evidence>
<evidence type="ECO:0000256" key="10">
    <source>
        <dbReference type="ARBA" id="ARBA00022840"/>
    </source>
</evidence>
<dbReference type="Proteomes" id="UP000198833">
    <property type="component" value="Unassembled WGS sequence"/>
</dbReference>
<dbReference type="InterPro" id="IPR001697">
    <property type="entry name" value="Pyr_Knase"/>
</dbReference>
<proteinExistence type="inferred from homology"/>
<comment type="pathway">
    <text evidence="2 14">Carbohydrate degradation; glycolysis; pyruvate from D-glyceraldehyde 3-phosphate: step 5/5.</text>
</comment>